<evidence type="ECO:0000313" key="5">
    <source>
        <dbReference type="Proteomes" id="UP000324629"/>
    </source>
</evidence>
<evidence type="ECO:0000256" key="1">
    <source>
        <dbReference type="RuleBase" id="RU366025"/>
    </source>
</evidence>
<dbReference type="PROSITE" id="PS00973">
    <property type="entry name" value="USP_2"/>
    <property type="match status" value="1"/>
</dbReference>
<comment type="caution">
    <text evidence="4">The sequence shown here is derived from an EMBL/GenBank/DDBJ whole genome shotgun (WGS) entry which is preliminary data.</text>
</comment>
<dbReference type="GO" id="GO:0006508">
    <property type="term" value="P:proteolysis"/>
    <property type="evidence" value="ECO:0007669"/>
    <property type="project" value="UniProtKB-KW"/>
</dbReference>
<accession>A0A5J4NYC2</accession>
<proteinExistence type="inferred from homology"/>
<dbReference type="Gene3D" id="3.90.70.10">
    <property type="entry name" value="Cysteine proteinases"/>
    <property type="match status" value="1"/>
</dbReference>
<feature type="domain" description="USP" evidence="3">
    <location>
        <begin position="538"/>
        <end position="983"/>
    </location>
</feature>
<evidence type="ECO:0000256" key="2">
    <source>
        <dbReference type="SAM" id="MobiDB-lite"/>
    </source>
</evidence>
<organism evidence="4 5">
    <name type="scientific">Paragonimus westermani</name>
    <dbReference type="NCBI Taxonomy" id="34504"/>
    <lineage>
        <taxon>Eukaryota</taxon>
        <taxon>Metazoa</taxon>
        <taxon>Spiralia</taxon>
        <taxon>Lophotrochozoa</taxon>
        <taxon>Platyhelminthes</taxon>
        <taxon>Trematoda</taxon>
        <taxon>Digenea</taxon>
        <taxon>Plagiorchiida</taxon>
        <taxon>Troglotremata</taxon>
        <taxon>Troglotrematidae</taxon>
        <taxon>Paragonimus</taxon>
    </lineage>
</organism>
<dbReference type="GO" id="GO:0005634">
    <property type="term" value="C:nucleus"/>
    <property type="evidence" value="ECO:0007669"/>
    <property type="project" value="TreeGrafter"/>
</dbReference>
<feature type="region of interest" description="Disordered" evidence="2">
    <location>
        <begin position="677"/>
        <end position="736"/>
    </location>
</feature>
<dbReference type="AlphaFoldDB" id="A0A5J4NYC2"/>
<dbReference type="InterPro" id="IPR028889">
    <property type="entry name" value="USP"/>
</dbReference>
<dbReference type="InterPro" id="IPR050164">
    <property type="entry name" value="Peptidase_C19"/>
</dbReference>
<dbReference type="SUPFAM" id="SSF54001">
    <property type="entry name" value="Cysteine proteinases"/>
    <property type="match status" value="1"/>
</dbReference>
<dbReference type="GO" id="GO:0005829">
    <property type="term" value="C:cytosol"/>
    <property type="evidence" value="ECO:0007669"/>
    <property type="project" value="TreeGrafter"/>
</dbReference>
<dbReference type="GO" id="GO:0016579">
    <property type="term" value="P:protein deubiquitination"/>
    <property type="evidence" value="ECO:0007669"/>
    <property type="project" value="InterPro"/>
</dbReference>
<dbReference type="PANTHER" id="PTHR24006:SF905">
    <property type="entry name" value="UBIQUITIN CARBOXYL-TERMINAL HYDROLASE 1"/>
    <property type="match status" value="1"/>
</dbReference>
<dbReference type="InterPro" id="IPR038765">
    <property type="entry name" value="Papain-like_cys_pep_sf"/>
</dbReference>
<protein>
    <recommendedName>
        <fullName evidence="1">Ubiquitin carboxyl-terminal hydrolase</fullName>
        <ecNumber evidence="1">3.4.19.12</ecNumber>
    </recommendedName>
</protein>
<keyword evidence="1" id="KW-0788">Thiol protease</keyword>
<comment type="similarity">
    <text evidence="1">Belongs to the peptidase C19 family.</text>
</comment>
<dbReference type="PROSITE" id="PS00972">
    <property type="entry name" value="USP_1"/>
    <property type="match status" value="1"/>
</dbReference>
<reference evidence="4 5" key="1">
    <citation type="journal article" date="2019" name="Gigascience">
        <title>Whole-genome sequence of the oriental lung fluke Paragonimus westermani.</title>
        <authorList>
            <person name="Oey H."/>
            <person name="Zakrzewski M."/>
            <person name="Narain K."/>
            <person name="Devi K.R."/>
            <person name="Agatsuma T."/>
            <person name="Nawaratna S."/>
            <person name="Gobert G.N."/>
            <person name="Jones M.K."/>
            <person name="Ragan M.A."/>
            <person name="McManus D.P."/>
            <person name="Krause L."/>
        </authorList>
    </citation>
    <scope>NUCLEOTIDE SEQUENCE [LARGE SCALE GENOMIC DNA]</scope>
    <source>
        <strain evidence="4 5">IND2009</strain>
    </source>
</reference>
<dbReference type="PANTHER" id="PTHR24006">
    <property type="entry name" value="UBIQUITIN CARBOXYL-TERMINAL HYDROLASE"/>
    <property type="match status" value="1"/>
</dbReference>
<keyword evidence="1" id="KW-0833">Ubl conjugation pathway</keyword>
<comment type="catalytic activity">
    <reaction evidence="1">
        <text>Thiol-dependent hydrolysis of ester, thioester, amide, peptide and isopeptide bonds formed by the C-terminal Gly of ubiquitin (a 76-residue protein attached to proteins as an intracellular targeting signal).</text>
        <dbReference type="EC" id="3.4.19.12"/>
    </reaction>
</comment>
<dbReference type="Proteomes" id="UP000324629">
    <property type="component" value="Unassembled WGS sequence"/>
</dbReference>
<dbReference type="EMBL" id="QNGE01000365">
    <property type="protein sequence ID" value="KAA3680727.1"/>
    <property type="molecule type" value="Genomic_DNA"/>
</dbReference>
<dbReference type="CDD" id="cd02257">
    <property type="entry name" value="Peptidase_C19"/>
    <property type="match status" value="1"/>
</dbReference>
<dbReference type="PROSITE" id="PS50235">
    <property type="entry name" value="USP_3"/>
    <property type="match status" value="1"/>
</dbReference>
<evidence type="ECO:0000313" key="4">
    <source>
        <dbReference type="EMBL" id="KAA3680727.1"/>
    </source>
</evidence>
<sequence>MDQVLDNVILSDLPILTKLTILRNCLTHLENSDCLDTCVDIAVVCLYHLHSNSIVHEPCQRVLRRICDYLLIRLSDESLKHIISKVERKFQFLNSAGLKGISMHIQAVEENERLEFLLDQLEHSTVPTVPFSISLMRILNKQQNVTIQSSRAVKLKRILPHLVSACRTDDTAISEDLKNIITGLFYLLSHLTVTKGSNDDSFCKSTVDLTFCIAESIWQITSKSSQGNNSDHEHPCSQATNLVDYLHSLMVELLISPVSSETCYLPLVSLLFLLDISSKDSEESFTTMCSFISSVVDVHVHSAERCSFLLRRLTIWLMWPEHGLFRSPLDKWIIGFNCEIFKHILYKADSSQLTLPKFWSDFMLEQLRLVKHIMIQQNQPSIAVLNTLAFLLLAGVPSVKDPRYPVILREFIPVLNEFSNNRSGDVQLICGPISTMVQLLTVCLSDRSIDANLLSSDQSTNPFDALPCQAIRWSNHRLSTETVTARLRVYQWSTLLRWGARAGVNLRRCWLRWESLAHETGSQKPHEPIKESRVLHHRGLVNVGNTCYANAALQLLYHCPDFRVAVLENRFPLQSHPDRPSSAPVVDLLPQSQSSVLTDSSGFRREGYEISSSNLACGLLRSQLLALFRALSTQQGPPVRDPGAVLTLSKPAHFVAGEQQDAVEYLNHLLERLHEDELGAPQSSTSRSNLGLMDDGQLNCTQRVTRDECGRRRHSSGSLLHSPSGPGSPKRSTNEPLSLVRRLFGGQLVRYTSCAECAHVSSVRVEHFSLLYLPVTQAKTFTLADEAEGEDGDADVNRTTHRTFDVKSTTHTPNVELDLTSLIRAHFTQTEYVSTQQQCESCGKVTKRARRLSLRSLASHVLICLNVFTYCRAEQTGRKLLQRISIPERLSVKFSESVAPTDVTSSLADDLPSAASMVASRSYMLQGMILHHGMSISCGHYTCVTRVGMQWISFDDDTAHYTTLEQVYEKPLTTPYLLLYTQV</sequence>
<keyword evidence="1" id="KW-0645">Protease</keyword>
<dbReference type="InterPro" id="IPR018200">
    <property type="entry name" value="USP_CS"/>
</dbReference>
<feature type="compositionally biased region" description="Low complexity" evidence="2">
    <location>
        <begin position="716"/>
        <end position="729"/>
    </location>
</feature>
<keyword evidence="5" id="KW-1185">Reference proteome</keyword>
<keyword evidence="1 4" id="KW-0378">Hydrolase</keyword>
<dbReference type="InterPro" id="IPR001394">
    <property type="entry name" value="Peptidase_C19_UCH"/>
</dbReference>
<dbReference type="GO" id="GO:0004843">
    <property type="term" value="F:cysteine-type deubiquitinase activity"/>
    <property type="evidence" value="ECO:0007669"/>
    <property type="project" value="UniProtKB-UniRule"/>
</dbReference>
<dbReference type="EC" id="3.4.19.12" evidence="1"/>
<name>A0A5J4NYC2_9TREM</name>
<dbReference type="Pfam" id="PF00443">
    <property type="entry name" value="UCH"/>
    <property type="match status" value="1"/>
</dbReference>
<gene>
    <name evidence="4" type="ORF">DEA37_0001361</name>
</gene>
<evidence type="ECO:0000259" key="3">
    <source>
        <dbReference type="PROSITE" id="PS50235"/>
    </source>
</evidence>